<keyword evidence="2" id="KW-1185">Reference proteome</keyword>
<evidence type="ECO:0000313" key="1">
    <source>
        <dbReference type="EMBL" id="MCY4745252.1"/>
    </source>
</evidence>
<proteinExistence type="predicted"/>
<comment type="caution">
    <text evidence="1">The sequence shown here is derived from an EMBL/GenBank/DDBJ whole genome shotgun (WGS) entry which is preliminary data.</text>
</comment>
<sequence length="64" mass="7204">MAQHPTPTDRQQPDHRPGRPPFAALARWWTGRQAAAPDTQLGYESALPWMLDDTPAEAADPRQR</sequence>
<dbReference type="Proteomes" id="UP001076464">
    <property type="component" value="Unassembled WGS sequence"/>
</dbReference>
<organism evidence="1 2">
    <name type="scientific">Roseateles hydrophilus</name>
    <dbReference type="NCBI Taxonomy" id="2975054"/>
    <lineage>
        <taxon>Bacteria</taxon>
        <taxon>Pseudomonadati</taxon>
        <taxon>Pseudomonadota</taxon>
        <taxon>Betaproteobacteria</taxon>
        <taxon>Burkholderiales</taxon>
        <taxon>Sphaerotilaceae</taxon>
        <taxon>Roseateles</taxon>
    </lineage>
</organism>
<accession>A0ACC6C9Y9</accession>
<protein>
    <submittedName>
        <fullName evidence="1">Uncharacterized protein</fullName>
    </submittedName>
</protein>
<dbReference type="EMBL" id="JAPPUY010000002">
    <property type="protein sequence ID" value="MCY4745252.1"/>
    <property type="molecule type" value="Genomic_DNA"/>
</dbReference>
<gene>
    <name evidence="1" type="ORF">NYO99_09735</name>
</gene>
<reference evidence="1" key="1">
    <citation type="submission" date="2022-08" db="EMBL/GenBank/DDBJ databases">
        <title>Genome sequencing of Pelomonas sp. UHG3.</title>
        <authorList>
            <person name="So Y."/>
        </authorList>
    </citation>
    <scope>NUCLEOTIDE SEQUENCE</scope>
    <source>
        <strain evidence="1">UHG3</strain>
    </source>
</reference>
<evidence type="ECO:0000313" key="2">
    <source>
        <dbReference type="Proteomes" id="UP001076464"/>
    </source>
</evidence>
<name>A0ACC6C9Y9_9BURK</name>